<organism evidence="1 2">
    <name type="scientific">Romanomermis culicivorax</name>
    <name type="common">Nematode worm</name>
    <dbReference type="NCBI Taxonomy" id="13658"/>
    <lineage>
        <taxon>Eukaryota</taxon>
        <taxon>Metazoa</taxon>
        <taxon>Ecdysozoa</taxon>
        <taxon>Nematoda</taxon>
        <taxon>Enoplea</taxon>
        <taxon>Dorylaimia</taxon>
        <taxon>Mermithida</taxon>
        <taxon>Mermithoidea</taxon>
        <taxon>Mermithidae</taxon>
        <taxon>Romanomermis</taxon>
    </lineage>
</organism>
<name>A0A915K7X9_ROMCU</name>
<dbReference type="WBParaSite" id="nRc.2.0.1.t34801-RA">
    <property type="protein sequence ID" value="nRc.2.0.1.t34801-RA"/>
    <property type="gene ID" value="nRc.2.0.1.g34801"/>
</dbReference>
<dbReference type="AlphaFoldDB" id="A0A915K7X9"/>
<protein>
    <submittedName>
        <fullName evidence="2">Uncharacterized protein</fullName>
    </submittedName>
</protein>
<keyword evidence="1" id="KW-1185">Reference proteome</keyword>
<dbReference type="Proteomes" id="UP000887565">
    <property type="component" value="Unplaced"/>
</dbReference>
<accession>A0A915K7X9</accession>
<reference evidence="2" key="1">
    <citation type="submission" date="2022-11" db="UniProtKB">
        <authorList>
            <consortium name="WormBaseParasite"/>
        </authorList>
    </citation>
    <scope>IDENTIFICATION</scope>
</reference>
<evidence type="ECO:0000313" key="1">
    <source>
        <dbReference type="Proteomes" id="UP000887565"/>
    </source>
</evidence>
<sequence length="74" mass="8782">MLYFLYCASKKRTNFPQNGHTHGVTFGYTSARGAEPKSRRVADMYKNNFFEQRLFWPIFVQVLVQRGLYKKTLQ</sequence>
<evidence type="ECO:0000313" key="2">
    <source>
        <dbReference type="WBParaSite" id="nRc.2.0.1.t34801-RA"/>
    </source>
</evidence>
<proteinExistence type="predicted"/>